<reference evidence="2 3" key="1">
    <citation type="submission" date="2016-04" db="EMBL/GenBank/DDBJ databases">
        <title>Complete genome sequence of Thermococcus barossii type strain SHCK-94.</title>
        <authorList>
            <person name="Oger P.M."/>
        </authorList>
    </citation>
    <scope>NUCLEOTIDE SEQUENCE [LARGE SCALE GENOMIC DNA]</scope>
    <source>
        <strain evidence="2 3">SHCK-94</strain>
    </source>
</reference>
<proteinExistence type="predicted"/>
<feature type="transmembrane region" description="Helical" evidence="1">
    <location>
        <begin position="181"/>
        <end position="200"/>
    </location>
</feature>
<feature type="transmembrane region" description="Helical" evidence="1">
    <location>
        <begin position="277"/>
        <end position="294"/>
    </location>
</feature>
<feature type="transmembrane region" description="Helical" evidence="1">
    <location>
        <begin position="207"/>
        <end position="226"/>
    </location>
</feature>
<dbReference type="AlphaFoldDB" id="A0A2Z2MRR1"/>
<name>A0A2Z2MRR1_9EURY</name>
<feature type="transmembrane region" description="Helical" evidence="1">
    <location>
        <begin position="306"/>
        <end position="326"/>
    </location>
</feature>
<evidence type="ECO:0000256" key="1">
    <source>
        <dbReference type="SAM" id="Phobius"/>
    </source>
</evidence>
<gene>
    <name evidence="2" type="ORF">A3L01_04145</name>
</gene>
<dbReference type="EMBL" id="CP015101">
    <property type="protein sequence ID" value="ASJ04598.1"/>
    <property type="molecule type" value="Genomic_DNA"/>
</dbReference>
<protein>
    <submittedName>
        <fullName evidence="2">Transporter</fullName>
    </submittedName>
</protein>
<keyword evidence="1" id="KW-1133">Transmembrane helix</keyword>
<evidence type="ECO:0000313" key="3">
    <source>
        <dbReference type="Proteomes" id="UP000250272"/>
    </source>
</evidence>
<organism evidence="2 3">
    <name type="scientific">Thermococcus barossii</name>
    <dbReference type="NCBI Taxonomy" id="54077"/>
    <lineage>
        <taxon>Archaea</taxon>
        <taxon>Methanobacteriati</taxon>
        <taxon>Methanobacteriota</taxon>
        <taxon>Thermococci</taxon>
        <taxon>Thermococcales</taxon>
        <taxon>Thermococcaceae</taxon>
        <taxon>Thermococcus</taxon>
    </lineage>
</organism>
<feature type="transmembrane region" description="Helical" evidence="1">
    <location>
        <begin position="101"/>
        <end position="121"/>
    </location>
</feature>
<sequence length="496" mass="56360">MRRIGTFKLQCNNPYVYLFLGYLIIIAGIITFPYFLTRKTPPGYIIGGDTLVHAAIARGIYLGRNPFLDQTYNIYPNWYPFLYHTVVASAAKATGMSIETIMIAFQAFLAITMILVLFYVARGLWGAKAGVYAASLSLMLLGSHIYPNPKELAPLLGVLSIYFVLKRMYVPSGFLLGLAFWTHYAFTLPLVGLPILFAIVQKEKKNILVPILAFLIFSPFVINAAVHSGRLPQIESIYNPWETDTLVNKLKSLLPPVYLVPFLVLSFLRWNRERDPLSGALFLLVGIIAIARLFPELLQPFGVYIWSKRFVGMLRYIYTLLSAYGASGVELSTKRASTLLTVTMLLLVPLAGAVIFWDSVDNDQFVWISEYDFSLYYPEEHFLEVSSWIWNNTERDDVVATSEEVGMVLNALTGRPIVATLYGHGNTFIDNQKRREDLEQLFTSSCNRKKEIVARYDVEVIITEPFVYEHWNVTDIECIAVPVYQIENVTIWEVKE</sequence>
<feature type="transmembrane region" description="Helical" evidence="1">
    <location>
        <begin position="127"/>
        <end position="145"/>
    </location>
</feature>
<accession>A0A2Z2MRR1</accession>
<feature type="transmembrane region" description="Helical" evidence="1">
    <location>
        <begin position="338"/>
        <end position="357"/>
    </location>
</feature>
<keyword evidence="3" id="KW-1185">Reference proteome</keyword>
<feature type="transmembrane region" description="Helical" evidence="1">
    <location>
        <begin position="15"/>
        <end position="36"/>
    </location>
</feature>
<keyword evidence="1" id="KW-0472">Membrane</keyword>
<keyword evidence="1" id="KW-0812">Transmembrane</keyword>
<evidence type="ECO:0000313" key="2">
    <source>
        <dbReference type="EMBL" id="ASJ04598.1"/>
    </source>
</evidence>
<dbReference type="KEGG" id="tbs:A3L01_04145"/>
<dbReference type="Proteomes" id="UP000250272">
    <property type="component" value="Chromosome"/>
</dbReference>
<feature type="transmembrane region" description="Helical" evidence="1">
    <location>
        <begin position="253"/>
        <end position="270"/>
    </location>
</feature>